<proteinExistence type="predicted"/>
<protein>
    <submittedName>
        <fullName evidence="1">Uncharacterized protein</fullName>
    </submittedName>
</protein>
<evidence type="ECO:0000313" key="1">
    <source>
        <dbReference type="EMBL" id="KAI5672923.1"/>
    </source>
</evidence>
<reference evidence="2" key="1">
    <citation type="journal article" date="2023" name="Nat. Plants">
        <title>Single-cell RNA sequencing provides a high-resolution roadmap for understanding the multicellular compartmentation of specialized metabolism.</title>
        <authorList>
            <person name="Sun S."/>
            <person name="Shen X."/>
            <person name="Li Y."/>
            <person name="Li Y."/>
            <person name="Wang S."/>
            <person name="Li R."/>
            <person name="Zhang H."/>
            <person name="Shen G."/>
            <person name="Guo B."/>
            <person name="Wei J."/>
            <person name="Xu J."/>
            <person name="St-Pierre B."/>
            <person name="Chen S."/>
            <person name="Sun C."/>
        </authorList>
    </citation>
    <scope>NUCLEOTIDE SEQUENCE [LARGE SCALE GENOMIC DNA]</scope>
</reference>
<accession>A0ACC0BK10</accession>
<evidence type="ECO:0000313" key="2">
    <source>
        <dbReference type="Proteomes" id="UP001060085"/>
    </source>
</evidence>
<keyword evidence="2" id="KW-1185">Reference proteome</keyword>
<comment type="caution">
    <text evidence="1">The sequence shown here is derived from an EMBL/GenBank/DDBJ whole genome shotgun (WGS) entry which is preliminary data.</text>
</comment>
<dbReference type="EMBL" id="CM044703">
    <property type="protein sequence ID" value="KAI5672923.1"/>
    <property type="molecule type" value="Genomic_DNA"/>
</dbReference>
<dbReference type="Proteomes" id="UP001060085">
    <property type="component" value="Linkage Group LG03"/>
</dbReference>
<name>A0ACC0BK10_CATRO</name>
<sequence length="137" mass="15893">MGAVFCCMKQKQQQQQPRTEKDQRQPHDDDHLLKMMTLEDCLLASPSLNSPPRNHQIFKQLPRKICPSFPPEEEESQDFSTPRLSFSSSKRHDIDVNLSSKSIRKSGSGKSGKKVRFRMPDEADIYLYYTPKTTFEE</sequence>
<gene>
    <name evidence="1" type="ORF">M9H77_13287</name>
</gene>
<organism evidence="1 2">
    <name type="scientific">Catharanthus roseus</name>
    <name type="common">Madagascar periwinkle</name>
    <name type="synonym">Vinca rosea</name>
    <dbReference type="NCBI Taxonomy" id="4058"/>
    <lineage>
        <taxon>Eukaryota</taxon>
        <taxon>Viridiplantae</taxon>
        <taxon>Streptophyta</taxon>
        <taxon>Embryophyta</taxon>
        <taxon>Tracheophyta</taxon>
        <taxon>Spermatophyta</taxon>
        <taxon>Magnoliopsida</taxon>
        <taxon>eudicotyledons</taxon>
        <taxon>Gunneridae</taxon>
        <taxon>Pentapetalae</taxon>
        <taxon>asterids</taxon>
        <taxon>lamiids</taxon>
        <taxon>Gentianales</taxon>
        <taxon>Apocynaceae</taxon>
        <taxon>Rauvolfioideae</taxon>
        <taxon>Vinceae</taxon>
        <taxon>Catharanthinae</taxon>
        <taxon>Catharanthus</taxon>
    </lineage>
</organism>